<gene>
    <name evidence="2" type="ORF">UY3_10588</name>
</gene>
<dbReference type="InterPro" id="IPR044822">
    <property type="entry name" value="Myb_DNA-bind_4"/>
</dbReference>
<keyword evidence="3" id="KW-1185">Reference proteome</keyword>
<dbReference type="Pfam" id="PF13837">
    <property type="entry name" value="Myb_DNA-bind_4"/>
    <property type="match status" value="1"/>
</dbReference>
<evidence type="ECO:0000313" key="2">
    <source>
        <dbReference type="EMBL" id="EMP32257.1"/>
    </source>
</evidence>
<dbReference type="EMBL" id="KB541130">
    <property type="protein sequence ID" value="EMP32257.1"/>
    <property type="molecule type" value="Genomic_DNA"/>
</dbReference>
<dbReference type="Proteomes" id="UP000031443">
    <property type="component" value="Unassembled WGS sequence"/>
</dbReference>
<organism evidence="2 3">
    <name type="scientific">Chelonia mydas</name>
    <name type="common">Green sea-turtle</name>
    <name type="synonym">Chelonia agassizi</name>
    <dbReference type="NCBI Taxonomy" id="8469"/>
    <lineage>
        <taxon>Eukaryota</taxon>
        <taxon>Metazoa</taxon>
        <taxon>Chordata</taxon>
        <taxon>Craniata</taxon>
        <taxon>Vertebrata</taxon>
        <taxon>Euteleostomi</taxon>
        <taxon>Archelosauria</taxon>
        <taxon>Testudinata</taxon>
        <taxon>Testudines</taxon>
        <taxon>Cryptodira</taxon>
        <taxon>Durocryptodira</taxon>
        <taxon>Americhelydia</taxon>
        <taxon>Chelonioidea</taxon>
        <taxon>Cheloniidae</taxon>
        <taxon>Chelonia</taxon>
    </lineage>
</organism>
<name>M7BVV6_CHEMY</name>
<reference evidence="3" key="1">
    <citation type="journal article" date="2013" name="Nat. Genet.">
        <title>The draft genomes of soft-shell turtle and green sea turtle yield insights into the development and evolution of the turtle-specific body plan.</title>
        <authorList>
            <person name="Wang Z."/>
            <person name="Pascual-Anaya J."/>
            <person name="Zadissa A."/>
            <person name="Li W."/>
            <person name="Niimura Y."/>
            <person name="Huang Z."/>
            <person name="Li C."/>
            <person name="White S."/>
            <person name="Xiong Z."/>
            <person name="Fang D."/>
            <person name="Wang B."/>
            <person name="Ming Y."/>
            <person name="Chen Y."/>
            <person name="Zheng Y."/>
            <person name="Kuraku S."/>
            <person name="Pignatelli M."/>
            <person name="Herrero J."/>
            <person name="Beal K."/>
            <person name="Nozawa M."/>
            <person name="Li Q."/>
            <person name="Wang J."/>
            <person name="Zhang H."/>
            <person name="Yu L."/>
            <person name="Shigenobu S."/>
            <person name="Wang J."/>
            <person name="Liu J."/>
            <person name="Flicek P."/>
            <person name="Searle S."/>
            <person name="Wang J."/>
            <person name="Kuratani S."/>
            <person name="Yin Y."/>
            <person name="Aken B."/>
            <person name="Zhang G."/>
            <person name="Irie N."/>
        </authorList>
    </citation>
    <scope>NUCLEOTIDE SEQUENCE [LARGE SCALE GENOMIC DNA]</scope>
</reference>
<evidence type="ECO:0000313" key="3">
    <source>
        <dbReference type="Proteomes" id="UP000031443"/>
    </source>
</evidence>
<feature type="domain" description="Myb/SANT-like DNA-binding" evidence="1">
    <location>
        <begin position="10"/>
        <end position="99"/>
    </location>
</feature>
<dbReference type="PANTHER" id="PTHR47595:SF1">
    <property type="entry name" value="MYB_SANT-LIKE DNA-BINDING DOMAIN-CONTAINING PROTEIN"/>
    <property type="match status" value="1"/>
</dbReference>
<dbReference type="Gene3D" id="1.10.10.60">
    <property type="entry name" value="Homeodomain-like"/>
    <property type="match status" value="1"/>
</dbReference>
<accession>M7BVV6</accession>
<dbReference type="AlphaFoldDB" id="M7BVV6"/>
<proteinExistence type="predicted"/>
<sequence length="137" mass="15709">MAAPHSEHSPTWSTPELLDLLALWEEEAVQSQLCTSRRNFDTYGEISCGMLEKSYEQDTHQCQVKIKELRQVYQKARESTRCSGAVLKTFCFYKELDAILCGISTSSAKSPVDTSRGLERGPVDSTPRMKWWTRKWN</sequence>
<protein>
    <recommendedName>
        <fullName evidence="1">Myb/SANT-like DNA-binding domain-containing protein</fullName>
    </recommendedName>
</protein>
<dbReference type="PANTHER" id="PTHR47595">
    <property type="entry name" value="HEAT SHOCK 70 KDA PROTEIN 14"/>
    <property type="match status" value="1"/>
</dbReference>
<evidence type="ECO:0000259" key="1">
    <source>
        <dbReference type="Pfam" id="PF13837"/>
    </source>
</evidence>